<proteinExistence type="predicted"/>
<gene>
    <name evidence="2" type="ORF">DES41_104434</name>
</gene>
<dbReference type="Proteomes" id="UP000252884">
    <property type="component" value="Unassembled WGS sequence"/>
</dbReference>
<accession>A0A368Y033</accession>
<dbReference type="OrthoDB" id="5292533at2"/>
<dbReference type="PANTHER" id="PTHR12126">
    <property type="entry name" value="NADH-UBIQUINONE OXIDOREDUCTASE 39 KDA SUBUNIT-RELATED"/>
    <property type="match status" value="1"/>
</dbReference>
<dbReference type="GO" id="GO:0044877">
    <property type="term" value="F:protein-containing complex binding"/>
    <property type="evidence" value="ECO:0007669"/>
    <property type="project" value="TreeGrafter"/>
</dbReference>
<dbReference type="InterPro" id="IPR001509">
    <property type="entry name" value="Epimerase_deHydtase"/>
</dbReference>
<dbReference type="InterPro" id="IPR051207">
    <property type="entry name" value="ComplexI_NDUFA9_subunit"/>
</dbReference>
<organism evidence="2 3">
    <name type="scientific">Pseudorhodoferax soli</name>
    <dbReference type="NCBI Taxonomy" id="545864"/>
    <lineage>
        <taxon>Bacteria</taxon>
        <taxon>Pseudomonadati</taxon>
        <taxon>Pseudomonadota</taxon>
        <taxon>Betaproteobacteria</taxon>
        <taxon>Burkholderiales</taxon>
        <taxon>Comamonadaceae</taxon>
    </lineage>
</organism>
<dbReference type="Pfam" id="PF01370">
    <property type="entry name" value="Epimerase"/>
    <property type="match status" value="1"/>
</dbReference>
<dbReference type="Gene3D" id="3.40.50.720">
    <property type="entry name" value="NAD(P)-binding Rossmann-like Domain"/>
    <property type="match status" value="1"/>
</dbReference>
<evidence type="ECO:0000313" key="2">
    <source>
        <dbReference type="EMBL" id="RCW71614.1"/>
    </source>
</evidence>
<name>A0A368Y033_9BURK</name>
<dbReference type="RefSeq" id="WP_114468818.1">
    <property type="nucleotide sequence ID" value="NZ_QPJK01000004.1"/>
</dbReference>
<dbReference type="PANTHER" id="PTHR12126:SF11">
    <property type="entry name" value="NADH DEHYDROGENASE [UBIQUINONE] 1 ALPHA SUBCOMPLEX SUBUNIT 9, MITOCHONDRIAL"/>
    <property type="match status" value="1"/>
</dbReference>
<sequence length="287" mass="30492">MNVLLTGASGFLGRHIAAALADAGHRVLRVSRRHGVDAGQMRTPQDWRALLDGVDAVVNAIGIIGQTRRQRFAVLHTEAPLALFQASQQAGVRRVVQISALGADASACSAFLSSKRAADDGLRRLPLDWFVLRPALVYGEGGASAAAALRLAALPWIPVVGRGEQMLQPVHVGDVVASVLRCLAADAAGLTLDLVGPEAFTCAQWLRRLRQAQGLAPARLLCVPEPLVLGLAALGRGMHPMLRPENIRMLQRGCTADAGPLERFLRRPLRPAAPEGLRLPVATRSAA</sequence>
<dbReference type="AlphaFoldDB" id="A0A368Y033"/>
<dbReference type="InterPro" id="IPR036291">
    <property type="entry name" value="NAD(P)-bd_dom_sf"/>
</dbReference>
<dbReference type="CDD" id="cd05271">
    <property type="entry name" value="NDUFA9_like_SDR_a"/>
    <property type="match status" value="1"/>
</dbReference>
<evidence type="ECO:0000313" key="3">
    <source>
        <dbReference type="Proteomes" id="UP000252884"/>
    </source>
</evidence>
<feature type="domain" description="NAD-dependent epimerase/dehydratase" evidence="1">
    <location>
        <begin position="3"/>
        <end position="188"/>
    </location>
</feature>
<evidence type="ECO:0000259" key="1">
    <source>
        <dbReference type="Pfam" id="PF01370"/>
    </source>
</evidence>
<dbReference type="EMBL" id="QPJK01000004">
    <property type="protein sequence ID" value="RCW71614.1"/>
    <property type="molecule type" value="Genomic_DNA"/>
</dbReference>
<dbReference type="SUPFAM" id="SSF51735">
    <property type="entry name" value="NAD(P)-binding Rossmann-fold domains"/>
    <property type="match status" value="1"/>
</dbReference>
<comment type="caution">
    <text evidence="2">The sequence shown here is derived from an EMBL/GenBank/DDBJ whole genome shotgun (WGS) entry which is preliminary data.</text>
</comment>
<protein>
    <submittedName>
        <fullName evidence="2">Nucleoside-diphosphate-sugar epimerase</fullName>
    </submittedName>
</protein>
<reference evidence="2 3" key="1">
    <citation type="submission" date="2018-07" db="EMBL/GenBank/DDBJ databases">
        <title>Genomic Encyclopedia of Type Strains, Phase IV (KMG-IV): sequencing the most valuable type-strain genomes for metagenomic binning, comparative biology and taxonomic classification.</title>
        <authorList>
            <person name="Goeker M."/>
        </authorList>
    </citation>
    <scope>NUCLEOTIDE SEQUENCE [LARGE SCALE GENOMIC DNA]</scope>
    <source>
        <strain evidence="2 3">DSM 21634</strain>
    </source>
</reference>
<keyword evidence="3" id="KW-1185">Reference proteome</keyword>